<evidence type="ECO:0000256" key="3">
    <source>
        <dbReference type="ARBA" id="ARBA00022692"/>
    </source>
</evidence>
<name>A0A7W6BQA4_9SPHN</name>
<evidence type="ECO:0000256" key="5">
    <source>
        <dbReference type="ARBA" id="ARBA00023136"/>
    </source>
</evidence>
<keyword evidence="4 7" id="KW-1133">Transmembrane helix</keyword>
<evidence type="ECO:0000256" key="2">
    <source>
        <dbReference type="ARBA" id="ARBA00022448"/>
    </source>
</evidence>
<keyword evidence="5 7" id="KW-0472">Membrane</keyword>
<feature type="transmembrane region" description="Helical" evidence="7">
    <location>
        <begin position="112"/>
        <end position="130"/>
    </location>
</feature>
<dbReference type="InterPro" id="IPR020846">
    <property type="entry name" value="MFS_dom"/>
</dbReference>
<dbReference type="InterPro" id="IPR011701">
    <property type="entry name" value="MFS"/>
</dbReference>
<comment type="subcellular location">
    <subcellularLocation>
        <location evidence="1">Membrane</location>
        <topology evidence="1">Multi-pass membrane protein</topology>
    </subcellularLocation>
</comment>
<gene>
    <name evidence="9" type="ORF">GGR43_001614</name>
</gene>
<keyword evidence="10" id="KW-1185">Reference proteome</keyword>
<evidence type="ECO:0000256" key="7">
    <source>
        <dbReference type="SAM" id="Phobius"/>
    </source>
</evidence>
<dbReference type="AlphaFoldDB" id="A0A7W6BQA4"/>
<feature type="domain" description="Major facilitator superfamily (MFS) profile" evidence="8">
    <location>
        <begin position="45"/>
        <end position="454"/>
    </location>
</feature>
<feature type="transmembrane region" description="Helical" evidence="7">
    <location>
        <begin position="361"/>
        <end position="384"/>
    </location>
</feature>
<feature type="transmembrane region" description="Helical" evidence="7">
    <location>
        <begin position="263"/>
        <end position="284"/>
    </location>
</feature>
<dbReference type="InterPro" id="IPR044770">
    <property type="entry name" value="MFS_spinster-like"/>
</dbReference>
<evidence type="ECO:0000256" key="6">
    <source>
        <dbReference type="SAM" id="MobiDB-lite"/>
    </source>
</evidence>
<keyword evidence="2" id="KW-0813">Transport</keyword>
<dbReference type="SUPFAM" id="SSF103473">
    <property type="entry name" value="MFS general substrate transporter"/>
    <property type="match status" value="1"/>
</dbReference>
<dbReference type="InterPro" id="IPR036259">
    <property type="entry name" value="MFS_trans_sf"/>
</dbReference>
<dbReference type="PANTHER" id="PTHR23505:SF79">
    <property type="entry name" value="PROTEIN SPINSTER"/>
    <property type="match status" value="1"/>
</dbReference>
<dbReference type="Gene3D" id="1.20.1250.20">
    <property type="entry name" value="MFS general substrate transporter like domains"/>
    <property type="match status" value="2"/>
</dbReference>
<feature type="transmembrane region" description="Helical" evidence="7">
    <location>
        <begin position="209"/>
        <end position="232"/>
    </location>
</feature>
<proteinExistence type="predicted"/>
<dbReference type="EMBL" id="JACIDT010000004">
    <property type="protein sequence ID" value="MBB3925899.1"/>
    <property type="molecule type" value="Genomic_DNA"/>
</dbReference>
<dbReference type="GO" id="GO:0022857">
    <property type="term" value="F:transmembrane transporter activity"/>
    <property type="evidence" value="ECO:0007669"/>
    <property type="project" value="InterPro"/>
</dbReference>
<keyword evidence="3 7" id="KW-0812">Transmembrane</keyword>
<feature type="transmembrane region" description="Helical" evidence="7">
    <location>
        <begin position="396"/>
        <end position="418"/>
    </location>
</feature>
<feature type="transmembrane region" description="Helical" evidence="7">
    <location>
        <begin position="37"/>
        <end position="58"/>
    </location>
</feature>
<evidence type="ECO:0000256" key="4">
    <source>
        <dbReference type="ARBA" id="ARBA00022989"/>
    </source>
</evidence>
<feature type="transmembrane region" description="Helical" evidence="7">
    <location>
        <begin position="335"/>
        <end position="355"/>
    </location>
</feature>
<evidence type="ECO:0000259" key="8">
    <source>
        <dbReference type="PROSITE" id="PS50850"/>
    </source>
</evidence>
<reference evidence="9 10" key="1">
    <citation type="submission" date="2020-08" db="EMBL/GenBank/DDBJ databases">
        <title>Genomic Encyclopedia of Type Strains, Phase IV (KMG-IV): sequencing the most valuable type-strain genomes for metagenomic binning, comparative biology and taxonomic classification.</title>
        <authorList>
            <person name="Goeker M."/>
        </authorList>
    </citation>
    <scope>NUCLEOTIDE SEQUENCE [LARGE SCALE GENOMIC DNA]</scope>
    <source>
        <strain evidence="9 10">DSM 26189</strain>
    </source>
</reference>
<feature type="transmembrane region" description="Helical" evidence="7">
    <location>
        <begin position="304"/>
        <end position="323"/>
    </location>
</feature>
<evidence type="ECO:0000313" key="10">
    <source>
        <dbReference type="Proteomes" id="UP000571950"/>
    </source>
</evidence>
<dbReference type="Pfam" id="PF07690">
    <property type="entry name" value="MFS_1"/>
    <property type="match status" value="1"/>
</dbReference>
<organism evidence="9 10">
    <name type="scientific">Sphingobium jiangsuense</name>
    <dbReference type="NCBI Taxonomy" id="870476"/>
    <lineage>
        <taxon>Bacteria</taxon>
        <taxon>Pseudomonadati</taxon>
        <taxon>Pseudomonadota</taxon>
        <taxon>Alphaproteobacteria</taxon>
        <taxon>Sphingomonadales</taxon>
        <taxon>Sphingomonadaceae</taxon>
        <taxon>Sphingobium</taxon>
    </lineage>
</organism>
<evidence type="ECO:0000256" key="1">
    <source>
        <dbReference type="ARBA" id="ARBA00004141"/>
    </source>
</evidence>
<feature type="transmembrane region" description="Helical" evidence="7">
    <location>
        <begin position="79"/>
        <end position="100"/>
    </location>
</feature>
<feature type="transmembrane region" description="Helical" evidence="7">
    <location>
        <begin position="167"/>
        <end position="189"/>
    </location>
</feature>
<accession>A0A7W6BQA4</accession>
<protein>
    <submittedName>
        <fullName evidence="9">MFS family permease</fullName>
    </submittedName>
</protein>
<dbReference type="Proteomes" id="UP000571950">
    <property type="component" value="Unassembled WGS sequence"/>
</dbReference>
<dbReference type="PANTHER" id="PTHR23505">
    <property type="entry name" value="SPINSTER"/>
    <property type="match status" value="1"/>
</dbReference>
<evidence type="ECO:0000313" key="9">
    <source>
        <dbReference type="EMBL" id="MBB3925899.1"/>
    </source>
</evidence>
<dbReference type="RefSeq" id="WP_188071439.1">
    <property type="nucleotide sequence ID" value="NZ_BSPS01000001.1"/>
</dbReference>
<comment type="caution">
    <text evidence="9">The sequence shown here is derived from an EMBL/GenBank/DDBJ whole genome shotgun (WGS) entry which is preliminary data.</text>
</comment>
<dbReference type="PROSITE" id="PS50850">
    <property type="entry name" value="MFS"/>
    <property type="match status" value="1"/>
</dbReference>
<feature type="transmembrane region" description="Helical" evidence="7">
    <location>
        <begin position="430"/>
        <end position="450"/>
    </location>
</feature>
<dbReference type="GO" id="GO:0016020">
    <property type="term" value="C:membrane"/>
    <property type="evidence" value="ECO:0007669"/>
    <property type="project" value="UniProtKB-SubCell"/>
</dbReference>
<sequence>MSTASTTPISGPTPGPAASAPATPAQPLPDAGWPDNYSAVTAWWSVLLLMLFQIVSMIDRQVMSVLIPEMRADLNLNDFQISLVQGLAFALFYGVMGLVIGGMVDRYSRRKIMFAGIFLWSLAAASTGLARNYGQLFLGRLMVGCGEAAIAPAGQSLLSSIFPRHRLTTPIACFTAAGVAGISLSYALGGNLLQLFSHSPLGGPLEGLAPWRQVLIVTGLPGVIVAFLAFAIREPIRRSAAPLRPDAAGWGAFFRYIGAHARLMIGIILGSAILAMAIQGTMIWTPTYARRVLGVSPAEIGTMMSVAVALGGIVGGLSMGMLIDRQFARGTRDMALRLLSGFSLVIPPILALAFLAGDFTLLFLAVTLMMMTMGACFGPTMAAVQMIAPPEMRGRFAALTVLASNLFGYALGPMLIGLLTDYAFRDPMKIGYAIIVAMLVAGPGCAFLVWRARGDFLRLLDASSPR</sequence>
<feature type="region of interest" description="Disordered" evidence="6">
    <location>
        <begin position="1"/>
        <end position="25"/>
    </location>
</feature>